<dbReference type="EMBL" id="QLII01000001">
    <property type="protein sequence ID" value="RAI75180.1"/>
    <property type="molecule type" value="Genomic_DNA"/>
</dbReference>
<protein>
    <submittedName>
        <fullName evidence="2">Crp/Fnr family transcriptional regulator</fullName>
    </submittedName>
</protein>
<evidence type="ECO:0000313" key="3">
    <source>
        <dbReference type="Proteomes" id="UP000249016"/>
    </source>
</evidence>
<dbReference type="InterPro" id="IPR018490">
    <property type="entry name" value="cNMP-bd_dom_sf"/>
</dbReference>
<keyword evidence="3" id="KW-1185">Reference proteome</keyword>
<dbReference type="InterPro" id="IPR014710">
    <property type="entry name" value="RmlC-like_jellyroll"/>
</dbReference>
<dbReference type="Proteomes" id="UP000249016">
    <property type="component" value="Unassembled WGS sequence"/>
</dbReference>
<dbReference type="InterPro" id="IPR000595">
    <property type="entry name" value="cNMP-bd_dom"/>
</dbReference>
<gene>
    <name evidence="2" type="ORF">HMF3257_15025</name>
</gene>
<dbReference type="Pfam" id="PF00027">
    <property type="entry name" value="cNMP_binding"/>
    <property type="match status" value="1"/>
</dbReference>
<dbReference type="AlphaFoldDB" id="A0A327NIM6"/>
<organism evidence="2 3">
    <name type="scientific">Spirosoma telluris</name>
    <dbReference type="NCBI Taxonomy" id="2183553"/>
    <lineage>
        <taxon>Bacteria</taxon>
        <taxon>Pseudomonadati</taxon>
        <taxon>Bacteroidota</taxon>
        <taxon>Cytophagia</taxon>
        <taxon>Cytophagales</taxon>
        <taxon>Cytophagaceae</taxon>
        <taxon>Spirosoma</taxon>
    </lineage>
</organism>
<name>A0A327NIM6_9BACT</name>
<feature type="domain" description="Cyclic nucleotide-binding" evidence="1">
    <location>
        <begin position="11"/>
        <end position="115"/>
    </location>
</feature>
<dbReference type="OrthoDB" id="1933280at2"/>
<dbReference type="PROSITE" id="PS50042">
    <property type="entry name" value="CNMP_BINDING_3"/>
    <property type="match status" value="1"/>
</dbReference>
<dbReference type="RefSeq" id="WP_111343317.1">
    <property type="nucleotide sequence ID" value="NZ_QLII01000001.1"/>
</dbReference>
<dbReference type="Gene3D" id="2.60.120.10">
    <property type="entry name" value="Jelly Rolls"/>
    <property type="match status" value="1"/>
</dbReference>
<proteinExistence type="predicted"/>
<reference evidence="2 3" key="1">
    <citation type="submission" date="2018-06" db="EMBL/GenBank/DDBJ databases">
        <title>Spirosoma sp. HMF3257 Genome sequencing and assembly.</title>
        <authorList>
            <person name="Kang H."/>
            <person name="Cha I."/>
            <person name="Kim H."/>
            <person name="Kang J."/>
            <person name="Joh K."/>
        </authorList>
    </citation>
    <scope>NUCLEOTIDE SEQUENCE [LARGE SCALE GENOMIC DNA]</scope>
    <source>
        <strain evidence="2 3">HMF3257</strain>
    </source>
</reference>
<dbReference type="SUPFAM" id="SSF51206">
    <property type="entry name" value="cAMP-binding domain-like"/>
    <property type="match status" value="1"/>
</dbReference>
<sequence>MYDRLQSHIARLADLTDEEFAFLKTLFIPKKLRRKHDLLQEGDVCKYIAFVDKGLLRTYTVDSKGTEHIIQFALEGWWTSDLYSYLTSEPSGYTIEALEDSELLLLELKNMERMVEVVPKMERYLRILLQNNYIATHRRIVLSLSQSAEEKYTEFLQRYPEIVQRVPQHMIASYLGITPAFLSRIRARKHTTD</sequence>
<evidence type="ECO:0000259" key="1">
    <source>
        <dbReference type="PROSITE" id="PS50042"/>
    </source>
</evidence>
<evidence type="ECO:0000313" key="2">
    <source>
        <dbReference type="EMBL" id="RAI75180.1"/>
    </source>
</evidence>
<comment type="caution">
    <text evidence="2">The sequence shown here is derived from an EMBL/GenBank/DDBJ whole genome shotgun (WGS) entry which is preliminary data.</text>
</comment>
<accession>A0A327NIM6</accession>